<evidence type="ECO:0000256" key="8">
    <source>
        <dbReference type="RuleBase" id="RU363032"/>
    </source>
</evidence>
<keyword evidence="7 8" id="KW-0472">Membrane</keyword>
<dbReference type="GO" id="GO:0022857">
    <property type="term" value="F:transmembrane transporter activity"/>
    <property type="evidence" value="ECO:0007669"/>
    <property type="project" value="InterPro"/>
</dbReference>
<gene>
    <name evidence="10" type="ORF">SAMN05216537_12310</name>
</gene>
<dbReference type="InterPro" id="IPR000515">
    <property type="entry name" value="MetI-like"/>
</dbReference>
<evidence type="ECO:0000256" key="1">
    <source>
        <dbReference type="ARBA" id="ARBA00004651"/>
    </source>
</evidence>
<feature type="domain" description="ABC transmembrane type-1" evidence="9">
    <location>
        <begin position="21"/>
        <end position="221"/>
    </location>
</feature>
<dbReference type="Pfam" id="PF00528">
    <property type="entry name" value="BPD_transp_1"/>
    <property type="match status" value="1"/>
</dbReference>
<proteinExistence type="inferred from homology"/>
<dbReference type="EMBL" id="FNUL01000023">
    <property type="protein sequence ID" value="SEG07493.1"/>
    <property type="molecule type" value="Genomic_DNA"/>
</dbReference>
<dbReference type="SUPFAM" id="SSF161098">
    <property type="entry name" value="MetI-like"/>
    <property type="match status" value="1"/>
</dbReference>
<dbReference type="GO" id="GO:0043190">
    <property type="term" value="C:ATP-binding cassette (ABC) transporter complex"/>
    <property type="evidence" value="ECO:0007669"/>
    <property type="project" value="InterPro"/>
</dbReference>
<dbReference type="Proteomes" id="UP000236726">
    <property type="component" value="Unassembled WGS sequence"/>
</dbReference>
<dbReference type="RefSeq" id="WP_103953539.1">
    <property type="nucleotide sequence ID" value="NZ_FNUL01000023.1"/>
</dbReference>
<organism evidence="10 11">
    <name type="scientific">Lachnospira multipara</name>
    <dbReference type="NCBI Taxonomy" id="28051"/>
    <lineage>
        <taxon>Bacteria</taxon>
        <taxon>Bacillati</taxon>
        <taxon>Bacillota</taxon>
        <taxon>Clostridia</taxon>
        <taxon>Lachnospirales</taxon>
        <taxon>Lachnospiraceae</taxon>
        <taxon>Lachnospira</taxon>
    </lineage>
</organism>
<dbReference type="InterPro" id="IPR010065">
    <property type="entry name" value="AA_ABC_transptr_permease_3TM"/>
</dbReference>
<evidence type="ECO:0000256" key="2">
    <source>
        <dbReference type="ARBA" id="ARBA00022448"/>
    </source>
</evidence>
<dbReference type="PANTHER" id="PTHR30614">
    <property type="entry name" value="MEMBRANE COMPONENT OF AMINO ACID ABC TRANSPORTER"/>
    <property type="match status" value="1"/>
</dbReference>
<dbReference type="STRING" id="1410661.GCA_000702205_00100"/>
<evidence type="ECO:0000313" key="10">
    <source>
        <dbReference type="EMBL" id="SEG07493.1"/>
    </source>
</evidence>
<evidence type="ECO:0000259" key="9">
    <source>
        <dbReference type="PROSITE" id="PS50928"/>
    </source>
</evidence>
<dbReference type="PANTHER" id="PTHR30614:SF0">
    <property type="entry name" value="L-CYSTINE TRANSPORT SYSTEM PERMEASE PROTEIN TCYL"/>
    <property type="match status" value="1"/>
</dbReference>
<evidence type="ECO:0000256" key="6">
    <source>
        <dbReference type="ARBA" id="ARBA00022989"/>
    </source>
</evidence>
<feature type="transmembrane region" description="Helical" evidence="8">
    <location>
        <begin position="68"/>
        <end position="89"/>
    </location>
</feature>
<evidence type="ECO:0000256" key="5">
    <source>
        <dbReference type="ARBA" id="ARBA00022970"/>
    </source>
</evidence>
<keyword evidence="2 8" id="KW-0813">Transport</keyword>
<dbReference type="GO" id="GO:0006865">
    <property type="term" value="P:amino acid transport"/>
    <property type="evidence" value="ECO:0007669"/>
    <property type="project" value="UniProtKB-KW"/>
</dbReference>
<keyword evidence="11" id="KW-1185">Reference proteome</keyword>
<comment type="subcellular location">
    <subcellularLocation>
        <location evidence="1 8">Cell membrane</location>
        <topology evidence="1 8">Multi-pass membrane protein</topology>
    </subcellularLocation>
</comment>
<accession>A0A1H5X791</accession>
<evidence type="ECO:0000256" key="7">
    <source>
        <dbReference type="ARBA" id="ARBA00023136"/>
    </source>
</evidence>
<dbReference type="CDD" id="cd06261">
    <property type="entry name" value="TM_PBP2"/>
    <property type="match status" value="1"/>
</dbReference>
<keyword evidence="4 8" id="KW-0812">Transmembrane</keyword>
<dbReference type="AlphaFoldDB" id="A0A1H5X791"/>
<dbReference type="PROSITE" id="PS50928">
    <property type="entry name" value="ABC_TM1"/>
    <property type="match status" value="1"/>
</dbReference>
<dbReference type="NCBIfam" id="TIGR01726">
    <property type="entry name" value="HEQRo_perm_3TM"/>
    <property type="match status" value="1"/>
</dbReference>
<evidence type="ECO:0000313" key="11">
    <source>
        <dbReference type="Proteomes" id="UP000236726"/>
    </source>
</evidence>
<keyword evidence="5" id="KW-0029">Amino-acid transport</keyword>
<name>A0A1H5X791_9FIRM</name>
<comment type="similarity">
    <text evidence="8">Belongs to the binding-protein-dependent transport system permease family.</text>
</comment>
<evidence type="ECO:0000256" key="4">
    <source>
        <dbReference type="ARBA" id="ARBA00022692"/>
    </source>
</evidence>
<evidence type="ECO:0000256" key="3">
    <source>
        <dbReference type="ARBA" id="ARBA00022475"/>
    </source>
</evidence>
<feature type="transmembrane region" description="Helical" evidence="8">
    <location>
        <begin position="203"/>
        <end position="224"/>
    </location>
</feature>
<reference evidence="10 11" key="1">
    <citation type="submission" date="2016-10" db="EMBL/GenBank/DDBJ databases">
        <authorList>
            <person name="de Groot N.N."/>
        </authorList>
    </citation>
    <scope>NUCLEOTIDE SEQUENCE [LARGE SCALE GENOMIC DNA]</scope>
    <source>
        <strain evidence="10 11">D15d</strain>
    </source>
</reference>
<dbReference type="InterPro" id="IPR035906">
    <property type="entry name" value="MetI-like_sf"/>
</dbReference>
<keyword evidence="3" id="KW-1003">Cell membrane</keyword>
<protein>
    <submittedName>
        <fullName evidence="10">Amino acid ABC transporter membrane protein 1, PAAT family</fullName>
    </submittedName>
</protein>
<sequence>MGNYFSFDRFLVRIGQIIPYVLVNFKMVFWAMLIGTICAIALAILRLKKIPVIEQILIVFISYMRGTPLLVQMCVAYYGIPIVFGNLIYNAFGINLNRLDAIVFVIIAFILNEAAFLGEIFRGAILSVPTVQTEAGLSIGMTRLQILFRIVLPQAINVAIPQYGVDLIGVFHNTALAFTLGVLDMMSRARTLGVSTGHTLEGFVVVAIIYIIISLILKALFYLLEKKFQYGRR</sequence>
<feature type="transmembrane region" description="Helical" evidence="8">
    <location>
        <begin position="27"/>
        <end position="47"/>
    </location>
</feature>
<feature type="transmembrane region" description="Helical" evidence="8">
    <location>
        <begin position="101"/>
        <end position="121"/>
    </location>
</feature>
<dbReference type="Gene3D" id="1.10.3720.10">
    <property type="entry name" value="MetI-like"/>
    <property type="match status" value="1"/>
</dbReference>
<keyword evidence="6 8" id="KW-1133">Transmembrane helix</keyword>
<dbReference type="InterPro" id="IPR043429">
    <property type="entry name" value="ArtM/GltK/GlnP/TcyL/YhdX-like"/>
</dbReference>